<dbReference type="AlphaFoldDB" id="A0A7E4W8G1"/>
<accession>A0A7E4W8G1</accession>
<keyword evidence="2" id="KW-1185">Reference proteome</keyword>
<keyword evidence="1" id="KW-0812">Transmembrane</keyword>
<feature type="transmembrane region" description="Helical" evidence="1">
    <location>
        <begin position="147"/>
        <end position="169"/>
    </location>
</feature>
<protein>
    <submittedName>
        <fullName evidence="3">CX domain-containing protein</fullName>
    </submittedName>
</protein>
<reference evidence="2" key="1">
    <citation type="journal article" date="2013" name="Genetics">
        <title>The draft genome and transcriptome of Panagrellus redivivus are shaped by the harsh demands of a free-living lifestyle.</title>
        <authorList>
            <person name="Srinivasan J."/>
            <person name="Dillman A.R."/>
            <person name="Macchietto M.G."/>
            <person name="Heikkinen L."/>
            <person name="Lakso M."/>
            <person name="Fracchia K.M."/>
            <person name="Antoshechkin I."/>
            <person name="Mortazavi A."/>
            <person name="Wong G."/>
            <person name="Sternberg P.W."/>
        </authorList>
    </citation>
    <scope>NUCLEOTIDE SEQUENCE [LARGE SCALE GENOMIC DNA]</scope>
    <source>
        <strain evidence="2">MT8872</strain>
    </source>
</reference>
<evidence type="ECO:0000313" key="2">
    <source>
        <dbReference type="Proteomes" id="UP000492821"/>
    </source>
</evidence>
<dbReference type="WBParaSite" id="Pan_g8107.t1">
    <property type="protein sequence ID" value="Pan_g8107.t1"/>
    <property type="gene ID" value="Pan_g8107"/>
</dbReference>
<keyword evidence="1" id="KW-1133">Transmembrane helix</keyword>
<sequence>MQVLPTPSFDSWMSWVLFLAISMASVPLPIVAIRQQIGFYPLKGNMYRVKYANEIFPKQSLQWKAFFATGDFGQTISEVSNLTYWIGPKGQKQPESDPDADICFHDLDDPPGGIRPDRKLRMYFQCDAFCCADECCQRDWPVTIIGIVLIVLAVIIPVYCLLQCLIARLQMPPNAKFNNNNSVNYKSVS</sequence>
<evidence type="ECO:0000256" key="1">
    <source>
        <dbReference type="SAM" id="Phobius"/>
    </source>
</evidence>
<feature type="transmembrane region" description="Helical" evidence="1">
    <location>
        <begin position="12"/>
        <end position="33"/>
    </location>
</feature>
<evidence type="ECO:0000313" key="3">
    <source>
        <dbReference type="WBParaSite" id="Pan_g8107.t1"/>
    </source>
</evidence>
<reference evidence="3" key="2">
    <citation type="submission" date="2020-10" db="UniProtKB">
        <authorList>
            <consortium name="WormBaseParasite"/>
        </authorList>
    </citation>
    <scope>IDENTIFICATION</scope>
</reference>
<dbReference type="Proteomes" id="UP000492821">
    <property type="component" value="Unassembled WGS sequence"/>
</dbReference>
<proteinExistence type="predicted"/>
<name>A0A7E4W8G1_PANRE</name>
<organism evidence="2 3">
    <name type="scientific">Panagrellus redivivus</name>
    <name type="common">Microworm</name>
    <dbReference type="NCBI Taxonomy" id="6233"/>
    <lineage>
        <taxon>Eukaryota</taxon>
        <taxon>Metazoa</taxon>
        <taxon>Ecdysozoa</taxon>
        <taxon>Nematoda</taxon>
        <taxon>Chromadorea</taxon>
        <taxon>Rhabditida</taxon>
        <taxon>Tylenchina</taxon>
        <taxon>Panagrolaimomorpha</taxon>
        <taxon>Panagrolaimoidea</taxon>
        <taxon>Panagrolaimidae</taxon>
        <taxon>Panagrellus</taxon>
    </lineage>
</organism>
<keyword evidence="1" id="KW-0472">Membrane</keyword>